<evidence type="ECO:0000313" key="7">
    <source>
        <dbReference type="Proteomes" id="UP000549971"/>
    </source>
</evidence>
<evidence type="ECO:0000256" key="2">
    <source>
        <dbReference type="ARBA" id="ARBA00023043"/>
    </source>
</evidence>
<gene>
    <name evidence="6" type="ORF">HDA39_001869</name>
</gene>
<sequence length="408" mass="42402">MKLTRALSAAAVILMAATGCSTTEAASPTTPPPTTTPPTTTPRPSMPTELDHQLIAAAWKNDVATARRLITAGADVNAVDDTVQSAFLIAASEGYVELLDLTLQHGADVRSLDSYRGTALIRAAERGHAAVVGRLIRAGVTVDHVNNLGWTALHEAVLLGKGTPQYVDTVRLLIAAGADRAKPAERDGVTAVQGARKLGQTAVIAALETERPSSPAAALLAAATSGDANGAAAALAAGAPIESTDSKRRTPLLLASSNDRVEVARLLVGLGADPDAQDDRQDSAWLVTGVTGSVAMLETLLPAQPDLTLRNRFGGVSVIPASERGHVDYVRRVVKTGIDVDHVNDLGWTALLEAVILGKGTGAWQQIVRLLLAAGADPSRADSDGVTPLQHAERRGYDEIATILRGAR</sequence>
<feature type="signal peptide" evidence="5">
    <location>
        <begin position="1"/>
        <end position="25"/>
    </location>
</feature>
<dbReference type="SUPFAM" id="SSF48403">
    <property type="entry name" value="Ankyrin repeat"/>
    <property type="match status" value="1"/>
</dbReference>
<accession>A0A7W9J4U6</accession>
<feature type="compositionally biased region" description="Pro residues" evidence="4">
    <location>
        <begin position="29"/>
        <end position="45"/>
    </location>
</feature>
<evidence type="ECO:0000256" key="5">
    <source>
        <dbReference type="SAM" id="SignalP"/>
    </source>
</evidence>
<evidence type="ECO:0000256" key="1">
    <source>
        <dbReference type="ARBA" id="ARBA00022737"/>
    </source>
</evidence>
<reference evidence="6 7" key="1">
    <citation type="submission" date="2020-08" db="EMBL/GenBank/DDBJ databases">
        <title>Sequencing the genomes of 1000 actinobacteria strains.</title>
        <authorList>
            <person name="Klenk H.-P."/>
        </authorList>
    </citation>
    <scope>NUCLEOTIDE SEQUENCE [LARGE SCALE GENOMIC DNA]</scope>
    <source>
        <strain evidence="6 7">DSM 28967</strain>
    </source>
</reference>
<proteinExistence type="predicted"/>
<dbReference type="SMART" id="SM00248">
    <property type="entry name" value="ANK"/>
    <property type="match status" value="6"/>
</dbReference>
<keyword evidence="2 3" id="KW-0040">ANK repeat</keyword>
<keyword evidence="5" id="KW-0732">Signal</keyword>
<evidence type="ECO:0000313" key="6">
    <source>
        <dbReference type="EMBL" id="MBB5835135.1"/>
    </source>
</evidence>
<dbReference type="EMBL" id="JACHMY010000001">
    <property type="protein sequence ID" value="MBB5835135.1"/>
    <property type="molecule type" value="Genomic_DNA"/>
</dbReference>
<dbReference type="Proteomes" id="UP000549971">
    <property type="component" value="Unassembled WGS sequence"/>
</dbReference>
<feature type="region of interest" description="Disordered" evidence="4">
    <location>
        <begin position="21"/>
        <end position="47"/>
    </location>
</feature>
<dbReference type="PROSITE" id="PS50297">
    <property type="entry name" value="ANK_REP_REGION"/>
    <property type="match status" value="1"/>
</dbReference>
<evidence type="ECO:0000256" key="3">
    <source>
        <dbReference type="PROSITE-ProRule" id="PRU00023"/>
    </source>
</evidence>
<dbReference type="PANTHER" id="PTHR24171:SF9">
    <property type="entry name" value="ANKYRIN REPEAT DOMAIN-CONTAINING PROTEIN 39"/>
    <property type="match status" value="1"/>
</dbReference>
<dbReference type="Pfam" id="PF00023">
    <property type="entry name" value="Ank"/>
    <property type="match status" value="1"/>
</dbReference>
<dbReference type="Pfam" id="PF12796">
    <property type="entry name" value="Ank_2"/>
    <property type="match status" value="2"/>
</dbReference>
<keyword evidence="1" id="KW-0677">Repeat</keyword>
<evidence type="ECO:0000256" key="4">
    <source>
        <dbReference type="SAM" id="MobiDB-lite"/>
    </source>
</evidence>
<feature type="repeat" description="ANK" evidence="3">
    <location>
        <begin position="82"/>
        <end position="114"/>
    </location>
</feature>
<organism evidence="6 7">
    <name type="scientific">Kribbella italica</name>
    <dbReference type="NCBI Taxonomy" id="1540520"/>
    <lineage>
        <taxon>Bacteria</taxon>
        <taxon>Bacillati</taxon>
        <taxon>Actinomycetota</taxon>
        <taxon>Actinomycetes</taxon>
        <taxon>Propionibacteriales</taxon>
        <taxon>Kribbellaceae</taxon>
        <taxon>Kribbella</taxon>
    </lineage>
</organism>
<dbReference type="PROSITE" id="PS50088">
    <property type="entry name" value="ANK_REPEAT"/>
    <property type="match status" value="3"/>
</dbReference>
<comment type="caution">
    <text evidence="6">The sequence shown here is derived from an EMBL/GenBank/DDBJ whole genome shotgun (WGS) entry which is preliminary data.</text>
</comment>
<dbReference type="RefSeq" id="WP_238356013.1">
    <property type="nucleotide sequence ID" value="NZ_JACHMY010000001.1"/>
</dbReference>
<name>A0A7W9J4U6_9ACTN</name>
<keyword evidence="7" id="KW-1185">Reference proteome</keyword>
<protein>
    <submittedName>
        <fullName evidence="6">Ankyrin repeat protein</fullName>
    </submittedName>
</protein>
<dbReference type="PANTHER" id="PTHR24171">
    <property type="entry name" value="ANKYRIN REPEAT DOMAIN-CONTAINING PROTEIN 39-RELATED"/>
    <property type="match status" value="1"/>
</dbReference>
<feature type="chain" id="PRO_5031551417" evidence="5">
    <location>
        <begin position="26"/>
        <end position="408"/>
    </location>
</feature>
<feature type="repeat" description="ANK" evidence="3">
    <location>
        <begin position="247"/>
        <end position="279"/>
    </location>
</feature>
<dbReference type="AlphaFoldDB" id="A0A7W9J4U6"/>
<dbReference type="Gene3D" id="1.25.40.20">
    <property type="entry name" value="Ankyrin repeat-containing domain"/>
    <property type="match status" value="3"/>
</dbReference>
<feature type="repeat" description="ANK" evidence="3">
    <location>
        <begin position="346"/>
        <end position="383"/>
    </location>
</feature>
<dbReference type="InterPro" id="IPR002110">
    <property type="entry name" value="Ankyrin_rpt"/>
</dbReference>
<dbReference type="InterPro" id="IPR036770">
    <property type="entry name" value="Ankyrin_rpt-contain_sf"/>
</dbReference>
<dbReference type="PROSITE" id="PS51257">
    <property type="entry name" value="PROKAR_LIPOPROTEIN"/>
    <property type="match status" value="1"/>
</dbReference>